<gene>
    <name evidence="1" type="ORF">Patl1_13117</name>
</gene>
<comment type="caution">
    <text evidence="1">The sequence shown here is derived from an EMBL/GenBank/DDBJ whole genome shotgun (WGS) entry which is preliminary data.</text>
</comment>
<name>A0ACC1AWF5_9ROSI</name>
<dbReference type="Proteomes" id="UP001164250">
    <property type="component" value="Chromosome 8"/>
</dbReference>
<evidence type="ECO:0000313" key="2">
    <source>
        <dbReference type="Proteomes" id="UP001164250"/>
    </source>
</evidence>
<sequence>MINCAEDEDSEMLFVARGILAYIMILQYAGDPFSYRYLMKVFILFLDEDTDKAAHSGPAASFRRQGSSGLVWDDKFLSGELKRHTRRKEAEDKDDNKGELRPSQSVMMQRSRSEGGGGGRTYRTAKVPSPNRDPPSPKVSGCCGFFGKPEATRKPRKPNKRKS</sequence>
<keyword evidence="2" id="KW-1185">Reference proteome</keyword>
<protein>
    <submittedName>
        <fullName evidence="1">Uncharacterized protein</fullName>
    </submittedName>
</protein>
<organism evidence="1 2">
    <name type="scientific">Pistacia atlantica</name>
    <dbReference type="NCBI Taxonomy" id="434234"/>
    <lineage>
        <taxon>Eukaryota</taxon>
        <taxon>Viridiplantae</taxon>
        <taxon>Streptophyta</taxon>
        <taxon>Embryophyta</taxon>
        <taxon>Tracheophyta</taxon>
        <taxon>Spermatophyta</taxon>
        <taxon>Magnoliopsida</taxon>
        <taxon>eudicotyledons</taxon>
        <taxon>Gunneridae</taxon>
        <taxon>Pentapetalae</taxon>
        <taxon>rosids</taxon>
        <taxon>malvids</taxon>
        <taxon>Sapindales</taxon>
        <taxon>Anacardiaceae</taxon>
        <taxon>Pistacia</taxon>
    </lineage>
</organism>
<accession>A0ACC1AWF5</accession>
<evidence type="ECO:0000313" key="1">
    <source>
        <dbReference type="EMBL" id="KAJ0091025.1"/>
    </source>
</evidence>
<reference evidence="2" key="1">
    <citation type="journal article" date="2023" name="G3 (Bethesda)">
        <title>Genome assembly and association tests identify interacting loci associated with vigor, precocity, and sex in interspecific pistachio rootstocks.</title>
        <authorList>
            <person name="Palmer W."/>
            <person name="Jacygrad E."/>
            <person name="Sagayaradj S."/>
            <person name="Cavanaugh K."/>
            <person name="Han R."/>
            <person name="Bertier L."/>
            <person name="Beede B."/>
            <person name="Kafkas S."/>
            <person name="Golino D."/>
            <person name="Preece J."/>
            <person name="Michelmore R."/>
        </authorList>
    </citation>
    <scope>NUCLEOTIDE SEQUENCE [LARGE SCALE GENOMIC DNA]</scope>
</reference>
<dbReference type="EMBL" id="CM047904">
    <property type="protein sequence ID" value="KAJ0091025.1"/>
    <property type="molecule type" value="Genomic_DNA"/>
</dbReference>
<proteinExistence type="predicted"/>